<organism evidence="8 9">
    <name type="scientific">Mesobacillus zeae</name>
    <dbReference type="NCBI Taxonomy" id="1917180"/>
    <lineage>
        <taxon>Bacteria</taxon>
        <taxon>Bacillati</taxon>
        <taxon>Bacillota</taxon>
        <taxon>Bacilli</taxon>
        <taxon>Bacillales</taxon>
        <taxon>Bacillaceae</taxon>
        <taxon>Mesobacillus</taxon>
    </lineage>
</organism>
<evidence type="ECO:0000256" key="5">
    <source>
        <dbReference type="ARBA" id="ARBA00049429"/>
    </source>
</evidence>
<dbReference type="Proteomes" id="UP000265816">
    <property type="component" value="Unassembled WGS sequence"/>
</dbReference>
<dbReference type="OrthoDB" id="9807502at2"/>
<keyword evidence="4 6" id="KW-0378">Hydrolase</keyword>
<evidence type="ECO:0000313" key="9">
    <source>
        <dbReference type="Proteomes" id="UP000265816"/>
    </source>
</evidence>
<dbReference type="PRINTS" id="PR01466">
    <property type="entry name" value="ARGDEIMINASE"/>
</dbReference>
<dbReference type="Gene3D" id="3.75.10.10">
    <property type="entry name" value="L-arginine/glycine Amidinotransferase, Chain A"/>
    <property type="match status" value="1"/>
</dbReference>
<comment type="pathway">
    <text evidence="1 6">Amino-acid degradation; L-arginine degradation via ADI pathway; carbamoyl phosphate from L-arginine: step 1/2.</text>
</comment>
<dbReference type="UniPathway" id="UPA00254">
    <property type="reaction ID" value="UER00364"/>
</dbReference>
<evidence type="ECO:0000256" key="2">
    <source>
        <dbReference type="ARBA" id="ARBA00010206"/>
    </source>
</evidence>
<feature type="active site" description="Amidino-cysteine intermediate" evidence="6 7">
    <location>
        <position position="399"/>
    </location>
</feature>
<dbReference type="EC" id="3.5.3.6" evidence="6"/>
<dbReference type="PANTHER" id="PTHR47271:SF2">
    <property type="entry name" value="ARGININE DEIMINASE"/>
    <property type="match status" value="1"/>
</dbReference>
<dbReference type="GO" id="GO:0005737">
    <property type="term" value="C:cytoplasm"/>
    <property type="evidence" value="ECO:0007669"/>
    <property type="project" value="UniProtKB-SubCell"/>
</dbReference>
<evidence type="ECO:0000256" key="3">
    <source>
        <dbReference type="ARBA" id="ARBA00022503"/>
    </source>
</evidence>
<dbReference type="NCBIfam" id="NF002381">
    <property type="entry name" value="PRK01388.1"/>
    <property type="match status" value="1"/>
</dbReference>
<dbReference type="AlphaFoldDB" id="A0A398B436"/>
<dbReference type="GO" id="GO:0016990">
    <property type="term" value="F:arginine deiminase activity"/>
    <property type="evidence" value="ECO:0007669"/>
    <property type="project" value="UniProtKB-UniRule"/>
</dbReference>
<evidence type="ECO:0000313" key="8">
    <source>
        <dbReference type="EMBL" id="RID84607.1"/>
    </source>
</evidence>
<dbReference type="InterPro" id="IPR003876">
    <property type="entry name" value="Arg_deiminase"/>
</dbReference>
<keyword evidence="3 6" id="KW-0056">Arginine metabolism</keyword>
<comment type="similarity">
    <text evidence="2 6">Belongs to the arginine deiminase family.</text>
</comment>
<evidence type="ECO:0000256" key="7">
    <source>
        <dbReference type="PIRSR" id="PIRSR006356-1"/>
    </source>
</evidence>
<keyword evidence="9" id="KW-1185">Reference proteome</keyword>
<sequence length="409" mass="46312">MRYPLNVTSEIGELKTVLLKRPGRELENLTPDYLETLLFDDIPFLPAIQKEHDYFATSLRNQGVEVVYLDTLLAESILNDEIRLSLIDEFLSESKVGESSSLEVIREFLTSLPKDQLVNKMMEGMQKNELPHKSKRHLHEFIENQDPFYLFPMPNLYFTRDPAAVIGNGVSLNRMNRTARGRESLFMKYIMQYHPRFSPHDIPLWFDRGGAYSIEGGDELVLSSEVVAIGISARSTAQAIENLAQKLFAKNENYQKVMAVEIPKTRAFMHLDTVFTMVDRDKFTVHPAILGPGGEMNIFILERGEDEDLKISRRANIVDTLKEVLNLNEVTLIPCGGGDDIAAAREQWNDGSNTLAVSPGVVITYDRNYVSNELLRSHGVEVIEVLSSELARGRGGPRCMSMPLYREDL</sequence>
<dbReference type="HAMAP" id="MF_00242">
    <property type="entry name" value="Arg_deiminase"/>
    <property type="match status" value="1"/>
</dbReference>
<evidence type="ECO:0000256" key="6">
    <source>
        <dbReference type="HAMAP-Rule" id="MF_00242"/>
    </source>
</evidence>
<dbReference type="PIRSF" id="PIRSF006356">
    <property type="entry name" value="Arg_deiminase"/>
    <property type="match status" value="1"/>
</dbReference>
<reference evidence="8 9" key="1">
    <citation type="submission" date="2018-08" db="EMBL/GenBank/DDBJ databases">
        <title>Bacillus jemisoniae sp. nov., Bacillus chryseoplanitiae sp. nov., Bacillus resnikiae sp. nov., and Bacillus frankliniae sp. nov., isolated from Viking spacecraft and associated surfaces.</title>
        <authorList>
            <person name="Seuylemezian A."/>
            <person name="Vaishampayan P."/>
        </authorList>
    </citation>
    <scope>NUCLEOTIDE SEQUENCE [LARGE SCALE GENOMIC DNA]</scope>
    <source>
        <strain evidence="8 9">JJ-247</strain>
    </source>
</reference>
<dbReference type="Gene3D" id="1.10.3930.10">
    <property type="entry name" value="Arginine deiminase"/>
    <property type="match status" value="1"/>
</dbReference>
<dbReference type="NCBIfam" id="TIGR01078">
    <property type="entry name" value="arcA"/>
    <property type="match status" value="1"/>
</dbReference>
<comment type="caution">
    <text evidence="8">The sequence shown here is derived from an EMBL/GenBank/DDBJ whole genome shotgun (WGS) entry which is preliminary data.</text>
</comment>
<dbReference type="SUPFAM" id="SSF55909">
    <property type="entry name" value="Pentein"/>
    <property type="match status" value="1"/>
</dbReference>
<dbReference type="PANTHER" id="PTHR47271">
    <property type="entry name" value="ARGININE DEIMINASE"/>
    <property type="match status" value="1"/>
</dbReference>
<dbReference type="GO" id="GO:0019546">
    <property type="term" value="P:L-arginine deiminase pathway"/>
    <property type="evidence" value="ECO:0007669"/>
    <property type="project" value="UniProtKB-UniRule"/>
</dbReference>
<proteinExistence type="inferred from homology"/>
<name>A0A398B436_9BACI</name>
<dbReference type="RefSeq" id="WP_119113110.1">
    <property type="nucleotide sequence ID" value="NZ_CBCSEO010000001.1"/>
</dbReference>
<gene>
    <name evidence="6 8" type="primary">arcA</name>
    <name evidence="8" type="ORF">D1970_11990</name>
</gene>
<evidence type="ECO:0000256" key="1">
    <source>
        <dbReference type="ARBA" id="ARBA00005213"/>
    </source>
</evidence>
<evidence type="ECO:0000256" key="4">
    <source>
        <dbReference type="ARBA" id="ARBA00022801"/>
    </source>
</evidence>
<protein>
    <recommendedName>
        <fullName evidence="6">Arginine deiminase</fullName>
        <shortName evidence="6">ADI</shortName>
        <ecNumber evidence="6">3.5.3.6</ecNumber>
    </recommendedName>
    <alternativeName>
        <fullName evidence="6">Arginine dihydrolase</fullName>
        <shortName evidence="6">AD</shortName>
    </alternativeName>
</protein>
<comment type="catalytic activity">
    <reaction evidence="5 6">
        <text>L-arginine + H2O = L-citrulline + NH4(+)</text>
        <dbReference type="Rhea" id="RHEA:19597"/>
        <dbReference type="ChEBI" id="CHEBI:15377"/>
        <dbReference type="ChEBI" id="CHEBI:28938"/>
        <dbReference type="ChEBI" id="CHEBI:32682"/>
        <dbReference type="ChEBI" id="CHEBI:57743"/>
        <dbReference type="EC" id="3.5.3.6"/>
    </reaction>
</comment>
<accession>A0A398B436</accession>
<keyword evidence="6" id="KW-0963">Cytoplasm</keyword>
<dbReference type="EMBL" id="QWVT01000019">
    <property type="protein sequence ID" value="RID84607.1"/>
    <property type="molecule type" value="Genomic_DNA"/>
</dbReference>
<comment type="subcellular location">
    <subcellularLocation>
        <location evidence="6">Cytoplasm</location>
    </subcellularLocation>
</comment>
<dbReference type="Pfam" id="PF02274">
    <property type="entry name" value="ADI"/>
    <property type="match status" value="1"/>
</dbReference>